<dbReference type="HOGENOM" id="CLU_1507388_0_0_2"/>
<dbReference type="Proteomes" id="UP000010824">
    <property type="component" value="Chromosome"/>
</dbReference>
<evidence type="ECO:0008006" key="3">
    <source>
        <dbReference type="Google" id="ProtNLM"/>
    </source>
</evidence>
<dbReference type="RefSeq" id="WP_015284789.1">
    <property type="nucleotide sequence ID" value="NC_019943.1"/>
</dbReference>
<reference evidence="1 2" key="2">
    <citation type="journal article" date="2014" name="Genome Announc.">
        <title>Complete Genome Sequence of Methanoregula formicica SMSPT, a Mesophilic Hydrogenotrophic Methanogen Isolated from a Methanogenic Upflow Anaerobic Sludge Blanket Reactor.</title>
        <authorList>
            <person name="Yamamoto K."/>
            <person name="Tamaki H."/>
            <person name="Cadillo-Quiroz H."/>
            <person name="Imachi H."/>
            <person name="Kyrpides N."/>
            <person name="Woyke T."/>
            <person name="Goodwin L."/>
            <person name="Zinder S.H."/>
            <person name="Kamagata Y."/>
            <person name="Liu W.T."/>
        </authorList>
    </citation>
    <scope>NUCLEOTIDE SEQUENCE [LARGE SCALE GENOMIC DNA]</scope>
    <source>
        <strain evidence="2">DSM 22288 / NBRC 105244 / SMSP</strain>
    </source>
</reference>
<dbReference type="GeneID" id="14310078"/>
<evidence type="ECO:0000313" key="2">
    <source>
        <dbReference type="Proteomes" id="UP000010824"/>
    </source>
</evidence>
<protein>
    <recommendedName>
        <fullName evidence="3">DUF4276 family protein</fullName>
    </recommendedName>
</protein>
<keyword evidence="2" id="KW-1185">Reference proteome</keyword>
<name>L0HCT3_METFS</name>
<dbReference type="EMBL" id="CP003167">
    <property type="protein sequence ID" value="AGB01825.1"/>
    <property type="molecule type" value="Genomic_DNA"/>
</dbReference>
<dbReference type="AlphaFoldDB" id="L0HCT3"/>
<dbReference type="OrthoDB" id="110226at2157"/>
<dbReference type="KEGG" id="mfo:Metfor_0765"/>
<organism evidence="1 2">
    <name type="scientific">Methanoregula formicica (strain DSM 22288 / NBRC 105244 / SMSP)</name>
    <dbReference type="NCBI Taxonomy" id="593750"/>
    <lineage>
        <taxon>Archaea</taxon>
        <taxon>Methanobacteriati</taxon>
        <taxon>Methanobacteriota</taxon>
        <taxon>Stenosarchaea group</taxon>
        <taxon>Methanomicrobia</taxon>
        <taxon>Methanomicrobiales</taxon>
        <taxon>Methanoregulaceae</taxon>
        <taxon>Methanoregula</taxon>
    </lineage>
</organism>
<accession>L0HCT3</accession>
<dbReference type="STRING" id="593750.Metfor_0765"/>
<sequence>MKKRLFIMVEGEDDVRFFGRLIKPLIAPRYDSIEIIPYACIKREKVNRFLKSVILMKNDYIFVADIDNERSVRDKKQILYYRFSEIDGGKIVIVIREIESWYYAGISGSLAQELGITETGNTDDLTKEDFNVRIPRKFDSRIDFMFEILKSFSLDTAAKKNSSFRFFVERYQVYENPG</sequence>
<dbReference type="eggNOG" id="arCOG14147">
    <property type="taxonomic scope" value="Archaea"/>
</dbReference>
<evidence type="ECO:0000313" key="1">
    <source>
        <dbReference type="EMBL" id="AGB01825.1"/>
    </source>
</evidence>
<reference evidence="2" key="1">
    <citation type="submission" date="2011-12" db="EMBL/GenBank/DDBJ databases">
        <title>Complete sequence of Methanoregula formicicum SMSP.</title>
        <authorList>
            <person name="Lucas S."/>
            <person name="Han J."/>
            <person name="Lapidus A."/>
            <person name="Cheng J.-F."/>
            <person name="Goodwin L."/>
            <person name="Pitluck S."/>
            <person name="Peters L."/>
            <person name="Ovchinnikova G."/>
            <person name="Teshima H."/>
            <person name="Detter J.C."/>
            <person name="Han C."/>
            <person name="Tapia R."/>
            <person name="Land M."/>
            <person name="Hauser L."/>
            <person name="Kyrpides N."/>
            <person name="Ivanova N."/>
            <person name="Pagani I."/>
            <person name="Imachi H."/>
            <person name="Tamaki H."/>
            <person name="Sekiguchi Y."/>
            <person name="Kamagata Y."/>
            <person name="Cadillo-Quiroz H."/>
            <person name="Zinder S."/>
            <person name="Liu W.-T."/>
            <person name="Woyke T."/>
        </authorList>
    </citation>
    <scope>NUCLEOTIDE SEQUENCE [LARGE SCALE GENOMIC DNA]</scope>
    <source>
        <strain evidence="2">DSM 22288 / NBRC 105244 / SMSP</strain>
    </source>
</reference>
<proteinExistence type="predicted"/>
<gene>
    <name evidence="1" type="ordered locus">Metfor_0765</name>
</gene>
<dbReference type="InParanoid" id="L0HCT3"/>